<name>A0A1X2G786_9FUNG</name>
<dbReference type="GO" id="GO:0050660">
    <property type="term" value="F:flavin adenine dinucleotide binding"/>
    <property type="evidence" value="ECO:0007669"/>
    <property type="project" value="InterPro"/>
</dbReference>
<dbReference type="AlphaFoldDB" id="A0A1X2G786"/>
<dbReference type="Proteomes" id="UP000242146">
    <property type="component" value="Unassembled WGS sequence"/>
</dbReference>
<dbReference type="EMBL" id="MCGT01000035">
    <property type="protein sequence ID" value="ORX46962.1"/>
    <property type="molecule type" value="Genomic_DNA"/>
</dbReference>
<evidence type="ECO:0000313" key="14">
    <source>
        <dbReference type="Proteomes" id="UP000242146"/>
    </source>
</evidence>
<dbReference type="GO" id="GO:0017150">
    <property type="term" value="F:tRNA dihydrouridine synthase activity"/>
    <property type="evidence" value="ECO:0007669"/>
    <property type="project" value="InterPro"/>
</dbReference>
<evidence type="ECO:0000259" key="12">
    <source>
        <dbReference type="Pfam" id="PF01207"/>
    </source>
</evidence>
<evidence type="ECO:0000256" key="5">
    <source>
        <dbReference type="ARBA" id="ARBA00022664"/>
    </source>
</evidence>
<evidence type="ECO:0000256" key="10">
    <source>
        <dbReference type="ARBA" id="ARBA00048342"/>
    </source>
</evidence>
<feature type="non-terminal residue" evidence="13">
    <location>
        <position position="1"/>
    </location>
</feature>
<evidence type="ECO:0000313" key="13">
    <source>
        <dbReference type="EMBL" id="ORX46962.1"/>
    </source>
</evidence>
<organism evidence="13 14">
    <name type="scientific">Hesseltinella vesiculosa</name>
    <dbReference type="NCBI Taxonomy" id="101127"/>
    <lineage>
        <taxon>Eukaryota</taxon>
        <taxon>Fungi</taxon>
        <taxon>Fungi incertae sedis</taxon>
        <taxon>Mucoromycota</taxon>
        <taxon>Mucoromycotina</taxon>
        <taxon>Mucoromycetes</taxon>
        <taxon>Mucorales</taxon>
        <taxon>Cunninghamellaceae</taxon>
        <taxon>Hesseltinella</taxon>
    </lineage>
</organism>
<keyword evidence="3" id="KW-0285">Flavoprotein</keyword>
<feature type="domain" description="DUS-like FMN-binding" evidence="12">
    <location>
        <begin position="12"/>
        <end position="229"/>
    </location>
</feature>
<evidence type="ECO:0000256" key="8">
    <source>
        <dbReference type="ARBA" id="ARBA00022884"/>
    </source>
</evidence>
<dbReference type="GO" id="GO:0000049">
    <property type="term" value="F:tRNA binding"/>
    <property type="evidence" value="ECO:0007669"/>
    <property type="project" value="UniProtKB-KW"/>
</dbReference>
<dbReference type="OrthoDB" id="10262250at2759"/>
<dbReference type="Pfam" id="PF01207">
    <property type="entry name" value="Dus"/>
    <property type="match status" value="1"/>
</dbReference>
<dbReference type="PROSITE" id="PS01136">
    <property type="entry name" value="UPF0034"/>
    <property type="match status" value="1"/>
</dbReference>
<evidence type="ECO:0000256" key="4">
    <source>
        <dbReference type="ARBA" id="ARBA00022643"/>
    </source>
</evidence>
<keyword evidence="7" id="KW-0521">NADP</keyword>
<dbReference type="PANTHER" id="PTHR42907">
    <property type="entry name" value="FMN-LINKED OXIDOREDUCTASES SUPERFAMILY PROTEIN"/>
    <property type="match status" value="1"/>
</dbReference>
<comment type="caution">
    <text evidence="13">The sequence shown here is derived from an EMBL/GenBank/DDBJ whole genome shotgun (WGS) entry which is preliminary data.</text>
</comment>
<evidence type="ECO:0000256" key="1">
    <source>
        <dbReference type="ARBA" id="ARBA00001917"/>
    </source>
</evidence>
<comment type="catalytic activity">
    <reaction evidence="11">
        <text>a 5,6-dihydrouridine in mRNA + NADP(+) = a uridine in mRNA + NADPH + H(+)</text>
        <dbReference type="Rhea" id="RHEA:69855"/>
        <dbReference type="Rhea" id="RHEA-COMP:14658"/>
        <dbReference type="Rhea" id="RHEA-COMP:17789"/>
        <dbReference type="ChEBI" id="CHEBI:15378"/>
        <dbReference type="ChEBI" id="CHEBI:57783"/>
        <dbReference type="ChEBI" id="CHEBI:58349"/>
        <dbReference type="ChEBI" id="CHEBI:65315"/>
        <dbReference type="ChEBI" id="CHEBI:74443"/>
    </reaction>
    <physiologicalReaction direction="right-to-left" evidence="11">
        <dbReference type="Rhea" id="RHEA:69857"/>
    </physiologicalReaction>
</comment>
<dbReference type="InterPro" id="IPR035587">
    <property type="entry name" value="DUS-like_FMN-bd"/>
</dbReference>
<dbReference type="SUPFAM" id="SSF51395">
    <property type="entry name" value="FMN-linked oxidoreductases"/>
    <property type="match status" value="1"/>
</dbReference>
<keyword evidence="14" id="KW-1185">Reference proteome</keyword>
<evidence type="ECO:0000256" key="2">
    <source>
        <dbReference type="ARBA" id="ARBA00022555"/>
    </source>
</evidence>
<protein>
    <submittedName>
        <fullName evidence="13">FMN-linked oxidoreductase</fullName>
    </submittedName>
</protein>
<dbReference type="InterPro" id="IPR018517">
    <property type="entry name" value="tRNA_hU_synthase_CS"/>
</dbReference>
<dbReference type="GO" id="GO:0006397">
    <property type="term" value="P:mRNA processing"/>
    <property type="evidence" value="ECO:0007669"/>
    <property type="project" value="UniProtKB-KW"/>
</dbReference>
<dbReference type="InterPro" id="IPR013785">
    <property type="entry name" value="Aldolase_TIM"/>
</dbReference>
<dbReference type="Gene3D" id="3.20.20.70">
    <property type="entry name" value="Aldolase class I"/>
    <property type="match status" value="1"/>
</dbReference>
<evidence type="ECO:0000256" key="7">
    <source>
        <dbReference type="ARBA" id="ARBA00022857"/>
    </source>
</evidence>
<evidence type="ECO:0000256" key="6">
    <source>
        <dbReference type="ARBA" id="ARBA00022694"/>
    </source>
</evidence>
<keyword evidence="8" id="KW-0694">RNA-binding</keyword>
<gene>
    <name evidence="13" type="ORF">DM01DRAFT_1293373</name>
</gene>
<keyword evidence="6" id="KW-0819">tRNA processing</keyword>
<evidence type="ECO:0000256" key="9">
    <source>
        <dbReference type="ARBA" id="ARBA00023002"/>
    </source>
</evidence>
<reference evidence="13 14" key="1">
    <citation type="submission" date="2016-07" db="EMBL/GenBank/DDBJ databases">
        <title>Pervasive Adenine N6-methylation of Active Genes in Fungi.</title>
        <authorList>
            <consortium name="DOE Joint Genome Institute"/>
            <person name="Mondo S.J."/>
            <person name="Dannebaum R.O."/>
            <person name="Kuo R.C."/>
            <person name="Labutti K."/>
            <person name="Haridas S."/>
            <person name="Kuo A."/>
            <person name="Salamov A."/>
            <person name="Ahrendt S.R."/>
            <person name="Lipzen A."/>
            <person name="Sullivan W."/>
            <person name="Andreopoulos W.B."/>
            <person name="Clum A."/>
            <person name="Lindquist E."/>
            <person name="Daum C."/>
            <person name="Ramamoorthy G.K."/>
            <person name="Gryganskyi A."/>
            <person name="Culley D."/>
            <person name="Magnuson J.K."/>
            <person name="James T.Y."/>
            <person name="O'Malley M.A."/>
            <person name="Stajich J.E."/>
            <person name="Spatafora J.W."/>
            <person name="Visel A."/>
            <person name="Grigoriev I.V."/>
        </authorList>
    </citation>
    <scope>NUCLEOTIDE SEQUENCE [LARGE SCALE GENOMIC DNA]</scope>
    <source>
        <strain evidence="13 14">NRRL 3301</strain>
    </source>
</reference>
<sequence length="274" mass="30676">QFLELLHIISGDRHCYYSEMHHAQAVLNHRSHLHRFIGKPRDNVVVQLGGNCPVTIAQAVQVLEDGGFAEVNINVGCPSPNVQHGQFGAVLMKAPVLVADILSSINASIPVTVKCRVGVDHLDSFEFFENFVDTLLNCQRPPPHLIVHARKCILKGLSPKQNRMIPPLNYSRVYKLASARSDLPITINGGFTTVKDIQAALEVVDGCMIGRQVMLKPLFLQEIDQRNMFTSKLEYTYYYFSSSDIYNVPKVRLKSPMEVIKQYTGKIKGKALNC</sequence>
<evidence type="ECO:0000256" key="3">
    <source>
        <dbReference type="ARBA" id="ARBA00022630"/>
    </source>
</evidence>
<dbReference type="InterPro" id="IPR004653">
    <property type="entry name" value="DusA"/>
</dbReference>
<evidence type="ECO:0000256" key="11">
    <source>
        <dbReference type="ARBA" id="ARBA00049447"/>
    </source>
</evidence>
<keyword evidence="5" id="KW-0507">mRNA processing</keyword>
<proteinExistence type="predicted"/>
<keyword evidence="4" id="KW-0288">FMN</keyword>
<dbReference type="CDD" id="cd02801">
    <property type="entry name" value="DUS_like_FMN"/>
    <property type="match status" value="1"/>
</dbReference>
<keyword evidence="9" id="KW-0560">Oxidoreductase</keyword>
<comment type="cofactor">
    <cofactor evidence="1">
        <name>FMN</name>
        <dbReference type="ChEBI" id="CHEBI:58210"/>
    </cofactor>
</comment>
<dbReference type="STRING" id="101127.A0A1X2G786"/>
<accession>A0A1X2G786</accession>
<comment type="catalytic activity">
    <reaction evidence="10">
        <text>a 5,6-dihydrouridine in mRNA + NAD(+) = a uridine in mRNA + NADH + H(+)</text>
        <dbReference type="Rhea" id="RHEA:69851"/>
        <dbReference type="Rhea" id="RHEA-COMP:14658"/>
        <dbReference type="Rhea" id="RHEA-COMP:17789"/>
        <dbReference type="ChEBI" id="CHEBI:15378"/>
        <dbReference type="ChEBI" id="CHEBI:57540"/>
        <dbReference type="ChEBI" id="CHEBI:57945"/>
        <dbReference type="ChEBI" id="CHEBI:65315"/>
        <dbReference type="ChEBI" id="CHEBI:74443"/>
    </reaction>
    <physiologicalReaction direction="right-to-left" evidence="10">
        <dbReference type="Rhea" id="RHEA:69853"/>
    </physiologicalReaction>
</comment>
<dbReference type="PANTHER" id="PTHR42907:SF1">
    <property type="entry name" value="FMN-LINKED OXIDOREDUCTASES SUPERFAMILY PROTEIN"/>
    <property type="match status" value="1"/>
</dbReference>
<keyword evidence="2" id="KW-0820">tRNA-binding</keyword>